<dbReference type="InterPro" id="IPR003593">
    <property type="entry name" value="AAA+_ATPase"/>
</dbReference>
<accession>A0A939IX94</accession>
<dbReference type="GO" id="GO:0005524">
    <property type="term" value="F:ATP binding"/>
    <property type="evidence" value="ECO:0007669"/>
    <property type="project" value="UniProtKB-KW"/>
</dbReference>
<dbReference type="RefSeq" id="WP_207278684.1">
    <property type="nucleotide sequence ID" value="NZ_JAFLEQ010000008.1"/>
</dbReference>
<dbReference type="CDD" id="cd03230">
    <property type="entry name" value="ABC_DR_subfamily_A"/>
    <property type="match status" value="1"/>
</dbReference>
<keyword evidence="3" id="KW-0547">Nucleotide-binding</keyword>
<dbReference type="SUPFAM" id="SSF52540">
    <property type="entry name" value="P-loop containing nucleoside triphosphate hydrolases"/>
    <property type="match status" value="1"/>
</dbReference>
<keyword evidence="4 7" id="KW-0067">ATP-binding</keyword>
<dbReference type="EMBL" id="JAFLEQ010000008">
    <property type="protein sequence ID" value="MBN9644240.1"/>
    <property type="molecule type" value="Genomic_DNA"/>
</dbReference>
<dbReference type="GO" id="GO:0046677">
    <property type="term" value="P:response to antibiotic"/>
    <property type="evidence" value="ECO:0007669"/>
    <property type="project" value="UniProtKB-KW"/>
</dbReference>
<dbReference type="AlphaFoldDB" id="A0A939IX94"/>
<evidence type="ECO:0000259" key="6">
    <source>
        <dbReference type="PROSITE" id="PS50893"/>
    </source>
</evidence>
<name>A0A939IX94_9CORY</name>
<comment type="caution">
    <text evidence="7">The sequence shown here is derived from an EMBL/GenBank/DDBJ whole genome shotgun (WGS) entry which is preliminary data.</text>
</comment>
<dbReference type="GO" id="GO:0016887">
    <property type="term" value="F:ATP hydrolysis activity"/>
    <property type="evidence" value="ECO:0007669"/>
    <property type="project" value="InterPro"/>
</dbReference>
<protein>
    <submittedName>
        <fullName evidence="7">ABC transporter ATP-binding protein</fullName>
    </submittedName>
</protein>
<evidence type="ECO:0000256" key="4">
    <source>
        <dbReference type="ARBA" id="ARBA00022840"/>
    </source>
</evidence>
<feature type="domain" description="ABC transporter" evidence="6">
    <location>
        <begin position="12"/>
        <end position="243"/>
    </location>
</feature>
<dbReference type="GO" id="GO:0005886">
    <property type="term" value="C:plasma membrane"/>
    <property type="evidence" value="ECO:0007669"/>
    <property type="project" value="UniProtKB-SubCell"/>
</dbReference>
<evidence type="ECO:0000313" key="7">
    <source>
        <dbReference type="EMBL" id="MBN9644240.1"/>
    </source>
</evidence>
<dbReference type="PANTHER" id="PTHR42711:SF19">
    <property type="entry name" value="DOXORUBICIN RESISTANCE ATP-BINDING PROTEIN DRRA"/>
    <property type="match status" value="1"/>
</dbReference>
<dbReference type="PROSITE" id="PS50893">
    <property type="entry name" value="ABC_TRANSPORTER_2"/>
    <property type="match status" value="1"/>
</dbReference>
<proteinExistence type="predicted"/>
<evidence type="ECO:0000256" key="3">
    <source>
        <dbReference type="ARBA" id="ARBA00022741"/>
    </source>
</evidence>
<dbReference type="PANTHER" id="PTHR42711">
    <property type="entry name" value="ABC TRANSPORTER ATP-BINDING PROTEIN"/>
    <property type="match status" value="1"/>
</dbReference>
<evidence type="ECO:0000256" key="5">
    <source>
        <dbReference type="ARBA" id="ARBA00023251"/>
    </source>
</evidence>
<dbReference type="Gene3D" id="3.40.50.300">
    <property type="entry name" value="P-loop containing nucleotide triphosphate hydrolases"/>
    <property type="match status" value="1"/>
</dbReference>
<keyword evidence="8" id="KW-1185">Reference proteome</keyword>
<dbReference type="InterPro" id="IPR027417">
    <property type="entry name" value="P-loop_NTPase"/>
</dbReference>
<dbReference type="InterPro" id="IPR050763">
    <property type="entry name" value="ABC_transporter_ATP-binding"/>
</dbReference>
<keyword evidence="5" id="KW-0046">Antibiotic resistance</keyword>
<keyword evidence="2" id="KW-0813">Transport</keyword>
<evidence type="ECO:0000256" key="2">
    <source>
        <dbReference type="ARBA" id="ARBA00022448"/>
    </source>
</evidence>
<sequence>MDTFTDPTTQALAWRQVSKKFGDQIAVNELSLDIPHGSFYGIVGPNGAGKTTAITIATGLLRPDSGTVFINGHDVWGGNATKAKASFGLLADGLPVFDRLSGKEYLDYLGRLRGMDTAVIADRADSLLDALGLMDAGDKMIVDYSAGMTKKILLAGALLHKPSLLVLDEPLEAVDPVSARVIKDILAKFVHGGGTVMMSSHVMEVVETTCDHVALITDGRVCAAGTLDEVRQGNSLAETFVSLVGGSDISGDTLDWLDITDTVTPAGEQP</sequence>
<dbReference type="Proteomes" id="UP000664332">
    <property type="component" value="Unassembled WGS sequence"/>
</dbReference>
<reference evidence="7" key="1">
    <citation type="submission" date="2021-03" db="EMBL/GenBank/DDBJ databases">
        <authorList>
            <person name="Sun Q."/>
        </authorList>
    </citation>
    <scope>NUCLEOTIDE SEQUENCE</scope>
    <source>
        <strain evidence="7">CCM 8862</strain>
    </source>
</reference>
<evidence type="ECO:0000256" key="1">
    <source>
        <dbReference type="ARBA" id="ARBA00004202"/>
    </source>
</evidence>
<gene>
    <name evidence="7" type="ORF">JZY06_06370</name>
</gene>
<evidence type="ECO:0000313" key="8">
    <source>
        <dbReference type="Proteomes" id="UP000664332"/>
    </source>
</evidence>
<dbReference type="Pfam" id="PF00005">
    <property type="entry name" value="ABC_tran"/>
    <property type="match status" value="1"/>
</dbReference>
<dbReference type="InterPro" id="IPR003439">
    <property type="entry name" value="ABC_transporter-like_ATP-bd"/>
</dbReference>
<comment type="subcellular location">
    <subcellularLocation>
        <location evidence="1">Cell membrane</location>
        <topology evidence="1">Peripheral membrane protein</topology>
    </subcellularLocation>
</comment>
<dbReference type="SMART" id="SM00382">
    <property type="entry name" value="AAA"/>
    <property type="match status" value="1"/>
</dbReference>
<organism evidence="7 8">
    <name type="scientific">Corynebacterium mendelii</name>
    <dbReference type="NCBI Taxonomy" id="2765362"/>
    <lineage>
        <taxon>Bacteria</taxon>
        <taxon>Bacillati</taxon>
        <taxon>Actinomycetota</taxon>
        <taxon>Actinomycetes</taxon>
        <taxon>Mycobacteriales</taxon>
        <taxon>Corynebacteriaceae</taxon>
        <taxon>Corynebacterium</taxon>
    </lineage>
</organism>